<feature type="transmembrane region" description="Helical" evidence="5">
    <location>
        <begin position="221"/>
        <end position="241"/>
    </location>
</feature>
<evidence type="ECO:0000256" key="4">
    <source>
        <dbReference type="ARBA" id="ARBA00023136"/>
    </source>
</evidence>
<dbReference type="RefSeq" id="WP_013330328.1">
    <property type="nucleotide sequence ID" value="NC_014507.1"/>
</dbReference>
<evidence type="ECO:0000313" key="7">
    <source>
        <dbReference type="EMBL" id="ADN37151.1"/>
    </source>
</evidence>
<dbReference type="CDD" id="cd17321">
    <property type="entry name" value="MFS_MMR_MDR_like"/>
    <property type="match status" value="1"/>
</dbReference>
<feature type="transmembrane region" description="Helical" evidence="5">
    <location>
        <begin position="351"/>
        <end position="374"/>
    </location>
</feature>
<organism evidence="7 8">
    <name type="scientific">Methanolacinia petrolearia (strain DSM 11571 / OCM 486 / SEBR 4847)</name>
    <name type="common">Methanoplanus petrolearius</name>
    <dbReference type="NCBI Taxonomy" id="679926"/>
    <lineage>
        <taxon>Archaea</taxon>
        <taxon>Methanobacteriati</taxon>
        <taxon>Methanobacteriota</taxon>
        <taxon>Stenosarchaea group</taxon>
        <taxon>Methanomicrobia</taxon>
        <taxon>Methanomicrobiales</taxon>
        <taxon>Methanomicrobiaceae</taxon>
        <taxon>Methanolacinia</taxon>
    </lineage>
</organism>
<dbReference type="KEGG" id="mpi:Mpet_2405"/>
<feature type="transmembrane region" description="Helical" evidence="5">
    <location>
        <begin position="47"/>
        <end position="66"/>
    </location>
</feature>
<dbReference type="PROSITE" id="PS50850">
    <property type="entry name" value="MFS"/>
    <property type="match status" value="1"/>
</dbReference>
<dbReference type="PANTHER" id="PTHR23501">
    <property type="entry name" value="MAJOR FACILITATOR SUPERFAMILY"/>
    <property type="match status" value="1"/>
</dbReference>
<feature type="domain" description="Major facilitator superfamily (MFS) profile" evidence="6">
    <location>
        <begin position="12"/>
        <end position="443"/>
    </location>
</feature>
<feature type="transmembrane region" description="Helical" evidence="5">
    <location>
        <begin position="78"/>
        <end position="97"/>
    </location>
</feature>
<dbReference type="Gene3D" id="1.20.1720.10">
    <property type="entry name" value="Multidrug resistance protein D"/>
    <property type="match status" value="1"/>
</dbReference>
<keyword evidence="8" id="KW-1185">Reference proteome</keyword>
<feature type="transmembrane region" description="Helical" evidence="5">
    <location>
        <begin position="195"/>
        <end position="215"/>
    </location>
</feature>
<dbReference type="Proteomes" id="UP000006565">
    <property type="component" value="Chromosome"/>
</dbReference>
<feature type="transmembrane region" description="Helical" evidence="5">
    <location>
        <begin position="296"/>
        <end position="315"/>
    </location>
</feature>
<dbReference type="EMBL" id="CP002117">
    <property type="protein sequence ID" value="ADN37151.1"/>
    <property type="molecule type" value="Genomic_DNA"/>
</dbReference>
<evidence type="ECO:0000256" key="5">
    <source>
        <dbReference type="SAM" id="Phobius"/>
    </source>
</evidence>
<dbReference type="AlphaFoldDB" id="E1RDW4"/>
<evidence type="ECO:0000256" key="3">
    <source>
        <dbReference type="ARBA" id="ARBA00022989"/>
    </source>
</evidence>
<protein>
    <submittedName>
        <fullName evidence="7">Major facilitator superfamily MFS_1</fullName>
    </submittedName>
</protein>
<reference evidence="7 8" key="1">
    <citation type="journal article" date="2010" name="Stand. Genomic Sci.">
        <title>Complete genome sequence of Methanoplanus petrolearius type strain (SEBR 4847).</title>
        <authorList>
            <person name="Brambilla E."/>
            <person name="Djao O.D."/>
            <person name="Daligault H."/>
            <person name="Lapidus A."/>
            <person name="Lucas S."/>
            <person name="Hammon N."/>
            <person name="Nolan M."/>
            <person name="Tice H."/>
            <person name="Cheng J.F."/>
            <person name="Han C."/>
            <person name="Tapia R."/>
            <person name="Goodwin L."/>
            <person name="Pitluck S."/>
            <person name="Liolios K."/>
            <person name="Ivanova N."/>
            <person name="Mavromatis K."/>
            <person name="Mikhailova N."/>
            <person name="Pati A."/>
            <person name="Chen A."/>
            <person name="Palaniappan K."/>
            <person name="Land M."/>
            <person name="Hauser L."/>
            <person name="Chang Y.J."/>
            <person name="Jeffries C.D."/>
            <person name="Rohde M."/>
            <person name="Spring S."/>
            <person name="Sikorski J."/>
            <person name="Goker M."/>
            <person name="Woyke T."/>
            <person name="Bristow J."/>
            <person name="Eisen J.A."/>
            <person name="Markowitz V."/>
            <person name="Hugenholtz P."/>
            <person name="Kyrpides N.C."/>
            <person name="Klenk H.P."/>
        </authorList>
    </citation>
    <scope>NUCLEOTIDE SEQUENCE [LARGE SCALE GENOMIC DNA]</scope>
    <source>
        <strain evidence="8">DSM 11571 / OCM 486 / SEBR 4847</strain>
    </source>
</reference>
<feature type="transmembrane region" description="Helical" evidence="5">
    <location>
        <begin position="386"/>
        <end position="409"/>
    </location>
</feature>
<gene>
    <name evidence="7" type="ordered locus">Mpet_2405</name>
</gene>
<accession>E1RDW4</accession>
<feature type="transmembrane region" description="Helical" evidence="5">
    <location>
        <begin position="327"/>
        <end position="345"/>
    </location>
</feature>
<dbReference type="GeneID" id="9744898"/>
<dbReference type="InterPro" id="IPR036259">
    <property type="entry name" value="MFS_trans_sf"/>
</dbReference>
<dbReference type="HOGENOM" id="CLU_000960_28_3_2"/>
<comment type="subcellular location">
    <subcellularLocation>
        <location evidence="1">Membrane</location>
        <topology evidence="1">Multi-pass membrane protein</topology>
    </subcellularLocation>
</comment>
<evidence type="ECO:0000313" key="8">
    <source>
        <dbReference type="Proteomes" id="UP000006565"/>
    </source>
</evidence>
<feature type="transmembrane region" description="Helical" evidence="5">
    <location>
        <begin position="135"/>
        <end position="157"/>
    </location>
</feature>
<evidence type="ECO:0000256" key="1">
    <source>
        <dbReference type="ARBA" id="ARBA00004141"/>
    </source>
</evidence>
<sequence>MNNLFESKKSQILAVIFTGAIMIALDGSTVSPILYPLKTAFGVSEGLISWAINIEVLFLLIFTPIIAKMADYIGRKKIYLLCISSFIAGLLIVVSAQSFEWFLAGRALQGIGAGISVLAIVLIGDHFTENRGTVLGIFGVIISMVYAAGPLIAGFLINFDWHFVFAVNIPVALVLACLAYKLLPAESDFSGKKAIDWKGIIALSLAIAAFAIFITQFSGSLFSAGAFILIAVTIVSLLLFLKFERSTEEKILPLSMLKRKNPLIASILTLLGYTAGAGTYFLSTFAIMAFGLSDSAGAYILLPFTVASLVATLAVGKLLDKTGPKPIMLAGGLISATGMFILGISGSIHTFILSTILIGIGNASIAGNALYYLMLHESGTEDRASAQGLLNVLLNAGSLIGGALLGAAFDSASGGTANYRITYFVLASVYIGLAIIVTRLKQD</sequence>
<dbReference type="InterPro" id="IPR020846">
    <property type="entry name" value="MFS_dom"/>
</dbReference>
<feature type="transmembrane region" description="Helical" evidence="5">
    <location>
        <begin position="163"/>
        <end position="183"/>
    </location>
</feature>
<dbReference type="PANTHER" id="PTHR23501:SF190">
    <property type="entry name" value="MAJOR FACILITATOR SUPERFAMILY MFS_1"/>
    <property type="match status" value="1"/>
</dbReference>
<evidence type="ECO:0000256" key="2">
    <source>
        <dbReference type="ARBA" id="ARBA00022692"/>
    </source>
</evidence>
<dbReference type="SUPFAM" id="SSF103473">
    <property type="entry name" value="MFS general substrate transporter"/>
    <property type="match status" value="1"/>
</dbReference>
<name>E1RDW4_METP4</name>
<feature type="transmembrane region" description="Helical" evidence="5">
    <location>
        <begin position="262"/>
        <end position="290"/>
    </location>
</feature>
<dbReference type="GO" id="GO:0005886">
    <property type="term" value="C:plasma membrane"/>
    <property type="evidence" value="ECO:0007669"/>
    <property type="project" value="TreeGrafter"/>
</dbReference>
<feature type="transmembrane region" description="Helical" evidence="5">
    <location>
        <begin position="12"/>
        <end position="35"/>
    </location>
</feature>
<dbReference type="Pfam" id="PF07690">
    <property type="entry name" value="MFS_1"/>
    <property type="match status" value="1"/>
</dbReference>
<keyword evidence="2 5" id="KW-0812">Transmembrane</keyword>
<keyword evidence="3 5" id="KW-1133">Transmembrane helix</keyword>
<keyword evidence="4 5" id="KW-0472">Membrane</keyword>
<dbReference type="Gene3D" id="1.20.1250.20">
    <property type="entry name" value="MFS general substrate transporter like domains"/>
    <property type="match status" value="1"/>
</dbReference>
<dbReference type="PRINTS" id="PR01036">
    <property type="entry name" value="TCRTETB"/>
</dbReference>
<evidence type="ECO:0000259" key="6">
    <source>
        <dbReference type="PROSITE" id="PS50850"/>
    </source>
</evidence>
<feature type="transmembrane region" description="Helical" evidence="5">
    <location>
        <begin position="103"/>
        <end position="123"/>
    </location>
</feature>
<dbReference type="eggNOG" id="arCOG00143">
    <property type="taxonomic scope" value="Archaea"/>
</dbReference>
<dbReference type="GO" id="GO:0022857">
    <property type="term" value="F:transmembrane transporter activity"/>
    <property type="evidence" value="ECO:0007669"/>
    <property type="project" value="InterPro"/>
</dbReference>
<proteinExistence type="predicted"/>
<dbReference type="InterPro" id="IPR011701">
    <property type="entry name" value="MFS"/>
</dbReference>
<feature type="transmembrane region" description="Helical" evidence="5">
    <location>
        <begin position="421"/>
        <end position="440"/>
    </location>
</feature>